<accession>A0A9W9YMC2</accession>
<keyword evidence="13" id="KW-1185">Reference proteome</keyword>
<evidence type="ECO:0000256" key="7">
    <source>
        <dbReference type="ARBA" id="ARBA00022777"/>
    </source>
</evidence>
<comment type="similarity">
    <text evidence="3">In the N-terminal section; belongs to the DHNA family.</text>
</comment>
<dbReference type="NCBIfam" id="TIGR01498">
    <property type="entry name" value="folK"/>
    <property type="match status" value="1"/>
</dbReference>
<evidence type="ECO:0000256" key="3">
    <source>
        <dbReference type="ARBA" id="ARBA00009640"/>
    </source>
</evidence>
<comment type="similarity">
    <text evidence="2">Belongs to the short-chain dehydrogenases/reductases (SDR) family.</text>
</comment>
<dbReference type="AlphaFoldDB" id="A0A9W9YMC2"/>
<keyword evidence="5" id="KW-0808">Transferase</keyword>
<organism evidence="12 13">
    <name type="scientific">Desmophyllum pertusum</name>
    <dbReference type="NCBI Taxonomy" id="174260"/>
    <lineage>
        <taxon>Eukaryota</taxon>
        <taxon>Metazoa</taxon>
        <taxon>Cnidaria</taxon>
        <taxon>Anthozoa</taxon>
        <taxon>Hexacorallia</taxon>
        <taxon>Scleractinia</taxon>
        <taxon>Caryophylliina</taxon>
        <taxon>Caryophylliidae</taxon>
        <taxon>Desmophyllum</taxon>
    </lineage>
</organism>
<dbReference type="SMART" id="SM00905">
    <property type="entry name" value="FolB"/>
    <property type="match status" value="1"/>
</dbReference>
<evidence type="ECO:0000256" key="5">
    <source>
        <dbReference type="ARBA" id="ARBA00022679"/>
    </source>
</evidence>
<dbReference type="InterPro" id="IPR036291">
    <property type="entry name" value="NAD(P)-bd_dom_sf"/>
</dbReference>
<dbReference type="GO" id="GO:0004150">
    <property type="term" value="F:dihydroneopterin aldolase activity"/>
    <property type="evidence" value="ECO:0007669"/>
    <property type="project" value="InterPro"/>
</dbReference>
<evidence type="ECO:0000256" key="4">
    <source>
        <dbReference type="ARBA" id="ARBA00013253"/>
    </source>
</evidence>
<comment type="caution">
    <text evidence="12">The sequence shown here is derived from an EMBL/GenBank/DDBJ whole genome shotgun (WGS) entry which is preliminary data.</text>
</comment>
<dbReference type="OrthoDB" id="5956217at2759"/>
<evidence type="ECO:0000313" key="12">
    <source>
        <dbReference type="EMBL" id="KAJ7357787.1"/>
    </source>
</evidence>
<evidence type="ECO:0000256" key="9">
    <source>
        <dbReference type="ARBA" id="ARBA00022909"/>
    </source>
</evidence>
<gene>
    <name evidence="12" type="ORF">OS493_023265</name>
</gene>
<keyword evidence="9" id="KW-0289">Folate biosynthesis</keyword>
<dbReference type="InterPro" id="IPR043133">
    <property type="entry name" value="GTP-CH-I_C/QueF"/>
</dbReference>
<dbReference type="PANTHER" id="PTHR43639">
    <property type="entry name" value="OXIDOREDUCTASE, SHORT-CHAIN DEHYDROGENASE/REDUCTASE FAMILY (AFU_ORTHOLOGUE AFUA_5G02870)"/>
    <property type="match status" value="1"/>
</dbReference>
<keyword evidence="7" id="KW-0418">Kinase</keyword>
<dbReference type="Pfam" id="PF02152">
    <property type="entry name" value="FolB"/>
    <property type="match status" value="1"/>
</dbReference>
<dbReference type="CDD" id="cd00534">
    <property type="entry name" value="DHNA_DHNTPE"/>
    <property type="match status" value="1"/>
</dbReference>
<dbReference type="SUPFAM" id="SSF51735">
    <property type="entry name" value="NAD(P)-binding Rossmann-fold domains"/>
    <property type="match status" value="1"/>
</dbReference>
<dbReference type="EMBL" id="MU827318">
    <property type="protein sequence ID" value="KAJ7357787.1"/>
    <property type="molecule type" value="Genomic_DNA"/>
</dbReference>
<dbReference type="GO" id="GO:0046656">
    <property type="term" value="P:folic acid biosynthetic process"/>
    <property type="evidence" value="ECO:0007669"/>
    <property type="project" value="UniProtKB-KW"/>
</dbReference>
<dbReference type="GO" id="GO:0016491">
    <property type="term" value="F:oxidoreductase activity"/>
    <property type="evidence" value="ECO:0007669"/>
    <property type="project" value="UniProtKB-KW"/>
</dbReference>
<dbReference type="EC" id="2.7.6.3" evidence="4"/>
<dbReference type="Proteomes" id="UP001163046">
    <property type="component" value="Unassembled WGS sequence"/>
</dbReference>
<dbReference type="SUPFAM" id="SSF55083">
    <property type="entry name" value="6-hydroxymethyl-7,8-dihydropterin pyrophosphokinase, HPPK"/>
    <property type="match status" value="1"/>
</dbReference>
<dbReference type="InterPro" id="IPR006157">
    <property type="entry name" value="FolB_dom"/>
</dbReference>
<evidence type="ECO:0000256" key="1">
    <source>
        <dbReference type="ARBA" id="ARBA00005051"/>
    </source>
</evidence>
<dbReference type="PRINTS" id="PR00080">
    <property type="entry name" value="SDRFAMILY"/>
</dbReference>
<keyword evidence="6" id="KW-0547">Nucleotide-binding</keyword>
<dbReference type="NCBIfam" id="NF006598">
    <property type="entry name" value="PRK09135.1"/>
    <property type="match status" value="1"/>
</dbReference>
<dbReference type="InterPro" id="IPR035907">
    <property type="entry name" value="Hppk_sf"/>
</dbReference>
<dbReference type="Gene3D" id="3.30.70.560">
    <property type="entry name" value="7,8-Dihydro-6-hydroxymethylpterin-pyrophosphokinase HPPK"/>
    <property type="match status" value="1"/>
</dbReference>
<dbReference type="SUPFAM" id="SSF55620">
    <property type="entry name" value="Tetrahydrobiopterin biosynthesis enzymes-like"/>
    <property type="match status" value="1"/>
</dbReference>
<evidence type="ECO:0000313" key="13">
    <source>
        <dbReference type="Proteomes" id="UP001163046"/>
    </source>
</evidence>
<evidence type="ECO:0000259" key="11">
    <source>
        <dbReference type="SMART" id="SM00905"/>
    </source>
</evidence>
<dbReference type="GO" id="GO:0016301">
    <property type="term" value="F:kinase activity"/>
    <property type="evidence" value="ECO:0007669"/>
    <property type="project" value="UniProtKB-KW"/>
</dbReference>
<reference evidence="12" key="1">
    <citation type="submission" date="2023-01" db="EMBL/GenBank/DDBJ databases">
        <title>Genome assembly of the deep-sea coral Lophelia pertusa.</title>
        <authorList>
            <person name="Herrera S."/>
            <person name="Cordes E."/>
        </authorList>
    </citation>
    <scope>NUCLEOTIDE SEQUENCE</scope>
    <source>
        <strain evidence="12">USNM1676648</strain>
        <tissue evidence="12">Polyp</tissue>
    </source>
</reference>
<keyword evidence="8" id="KW-0067">ATP-binding</keyword>
<keyword evidence="10" id="KW-0560">Oxidoreductase</keyword>
<protein>
    <recommendedName>
        <fullName evidence="4">2-amino-4-hydroxy-6-hydroxymethyldihydropteridine diphosphokinase</fullName>
        <ecNumber evidence="4">2.7.6.3</ecNumber>
    </recommendedName>
</protein>
<dbReference type="Gene3D" id="3.40.50.720">
    <property type="entry name" value="NAD(P)-binding Rossmann-like Domain"/>
    <property type="match status" value="1"/>
</dbReference>
<evidence type="ECO:0000256" key="10">
    <source>
        <dbReference type="ARBA" id="ARBA00023002"/>
    </source>
</evidence>
<dbReference type="PANTHER" id="PTHR43639:SF1">
    <property type="entry name" value="SHORT-CHAIN DEHYDROGENASE_REDUCTASE FAMILY PROTEIN"/>
    <property type="match status" value="1"/>
</dbReference>
<dbReference type="GO" id="GO:0003848">
    <property type="term" value="F:2-amino-4-hydroxy-6-hydroxymethyldihydropteridine diphosphokinase activity"/>
    <property type="evidence" value="ECO:0007669"/>
    <property type="project" value="UniProtKB-EC"/>
</dbReference>
<dbReference type="Pfam" id="PF13561">
    <property type="entry name" value="adh_short_C2"/>
    <property type="match status" value="1"/>
</dbReference>
<comment type="pathway">
    <text evidence="1">Cofactor biosynthesis; tetrahydrofolate biosynthesis; 2-amino-4-hydroxy-6-hydroxymethyl-7,8-dihydropteridine diphosphate from 7,8-dihydroneopterin triphosphate: step 4/4.</text>
</comment>
<dbReference type="InterPro" id="IPR000550">
    <property type="entry name" value="Hppk"/>
</dbReference>
<dbReference type="GO" id="GO:0005524">
    <property type="term" value="F:ATP binding"/>
    <property type="evidence" value="ECO:0007669"/>
    <property type="project" value="UniProtKB-KW"/>
</dbReference>
<dbReference type="NCBIfam" id="TIGR00526">
    <property type="entry name" value="folB_dom"/>
    <property type="match status" value="1"/>
</dbReference>
<dbReference type="PRINTS" id="PR00081">
    <property type="entry name" value="GDHRDH"/>
</dbReference>
<evidence type="ECO:0000256" key="2">
    <source>
        <dbReference type="ARBA" id="ARBA00006484"/>
    </source>
</evidence>
<sequence length="651" mass="71687">MDVVKINGLCVRTEVGFSPHEQEKLQELSITIHLRTSIKKAGETDRVEDTINDKTITKEVLFHVENKTYNLIEAVATDVARICVVRHGVPSVKVIVTKPNASRFSESSSVTIERHWEDFDWHEAHILLGSNKDPLRHLTQAIGLLKKKVTVIKLSKAFWTKPVMAGDGADDFVDMAAFVKTKLDIVGLKHVLLDIECQLGRVHKADIDLDISFYGSDIAEYMLDCAPLGKQRVVPHPETLKEAYVIIPLADVTPDFPHPQAKKSLKTMAKEITGLEDFCSFYSTVQEKDFLGMIHNEMEVAHEGRNSCLTNGYRSLKEGYPDISESMSNGSPVSNGIPLGKEPVKMINPVPGTSKQNGDSLSGLTKSLSDVFLVNDFSVASPGLFKDAGHHDSPGVALVTGAAKRLGACIARKLHAAGYRIIIHYNKSKAEANNLLTELNSVRSNSASLIEGDLTCDLNTTAQRIITEAAGVWGRLDVLVNNASQYYATRLGSVTEEVWEDLVRANLTSPFFLSQAAYPFLKASKGSIVNLCDVHALRPKVKYSVYCITKAGLHMCTFSLAKEFAPDVRVNGVAPGCIMWPEESWDDVPVDERKVRLKENARRHQESISKVPFGRKGEPENVADAVLFLSKSAEYITGQIIAVDGGRSLHQ</sequence>
<dbReference type="InterPro" id="IPR002347">
    <property type="entry name" value="SDR_fam"/>
</dbReference>
<dbReference type="Pfam" id="PF01288">
    <property type="entry name" value="HPPK"/>
    <property type="match status" value="1"/>
</dbReference>
<proteinExistence type="inferred from homology"/>
<evidence type="ECO:0000256" key="6">
    <source>
        <dbReference type="ARBA" id="ARBA00022741"/>
    </source>
</evidence>
<evidence type="ECO:0000256" key="8">
    <source>
        <dbReference type="ARBA" id="ARBA00022840"/>
    </source>
</evidence>
<feature type="domain" description="Dihydroneopterin aldolase/epimerase" evidence="11">
    <location>
        <begin position="4"/>
        <end position="114"/>
    </location>
</feature>
<dbReference type="Gene3D" id="3.30.1130.10">
    <property type="match status" value="1"/>
</dbReference>
<name>A0A9W9YMC2_9CNID</name>